<reference evidence="1 2" key="1">
    <citation type="journal article" date="2015" name="J. Virol.">
        <title>Genomic Analysis, Phenotype, and Virulence of the Historical Brazilian Smallpox Vaccine Strain IOC: Implications for the Origins and Evolutionary Relationships of Vaccinia Virus.</title>
        <authorList>
            <person name="Medaglia M.L."/>
            <person name="Moussatche N."/>
            <person name="Nitsche A."/>
            <person name="Dabrowski P.W."/>
            <person name="Li Y."/>
            <person name="Damon I.K."/>
            <person name="Lucas C.G."/>
            <person name="Arruda L.B."/>
            <person name="Damaso C.R."/>
        </authorList>
    </citation>
    <scope>NUCLEOTIDE SEQUENCE [LARGE SCALE GENOMIC DNA]</scope>
    <source>
        <strain evidence="1">IOC</strain>
    </source>
</reference>
<gene>
    <name evidence="1" type="ORF">VACV_IOC_B141_064</name>
</gene>
<accession>A0A0M3UMK1</accession>
<dbReference type="EMBL" id="KT184690">
    <property type="protein sequence ID" value="ALF05034.1"/>
    <property type="molecule type" value="Genomic_DNA"/>
</dbReference>
<protein>
    <submittedName>
        <fullName evidence="1">Truncated putative Bcl-2 protein</fullName>
    </submittedName>
</protein>
<proteinExistence type="predicted"/>
<evidence type="ECO:0000313" key="1">
    <source>
        <dbReference type="EMBL" id="ALF05034.1"/>
    </source>
</evidence>
<sequence>MLSMFMCNNIVDYVDNGIVQDIEDEASNNVDHDYVYPLPENMVYRFDKSTNILDYLSTERDHVMIDTI</sequence>
<evidence type="ECO:0000313" key="2">
    <source>
        <dbReference type="Proteomes" id="UP000097422"/>
    </source>
</evidence>
<name>A0A0M3UMK1_VACCV</name>
<organism evidence="1 2">
    <name type="scientific">Vaccinia virus</name>
    <name type="common">VACV</name>
    <name type="synonym">Orthopoxvirus vaccinia</name>
    <dbReference type="NCBI Taxonomy" id="10245"/>
    <lineage>
        <taxon>Viruses</taxon>
        <taxon>Varidnaviria</taxon>
        <taxon>Bamfordvirae</taxon>
        <taxon>Nucleocytoviricota</taxon>
        <taxon>Pokkesviricetes</taxon>
        <taxon>Chitovirales</taxon>
        <taxon>Poxviridae</taxon>
        <taxon>Chordopoxvirinae</taxon>
        <taxon>Orthopoxvirus</taxon>
    </lineage>
</organism>
<dbReference type="Gene3D" id="1.10.437.10">
    <property type="entry name" value="Blc2-like"/>
    <property type="match status" value="1"/>
</dbReference>
<dbReference type="InterPro" id="IPR036834">
    <property type="entry name" value="Bcl-2-like_sf"/>
</dbReference>
<dbReference type="Proteomes" id="UP000097422">
    <property type="component" value="Genome"/>
</dbReference>